<dbReference type="RefSeq" id="XP_007741756.1">
    <property type="nucleotide sequence ID" value="XM_007743566.1"/>
</dbReference>
<dbReference type="Proteomes" id="UP000019471">
    <property type="component" value="Unassembled WGS sequence"/>
</dbReference>
<evidence type="ECO:0000256" key="1">
    <source>
        <dbReference type="SAM" id="Phobius"/>
    </source>
</evidence>
<dbReference type="GeneID" id="19187683"/>
<gene>
    <name evidence="2" type="ORF">A1O5_02953</name>
</gene>
<dbReference type="AlphaFoldDB" id="W9WZ02"/>
<dbReference type="eggNOG" id="KOG3098">
    <property type="taxonomic scope" value="Eukaryota"/>
</dbReference>
<organism evidence="2 3">
    <name type="scientific">Cladophialophora psammophila CBS 110553</name>
    <dbReference type="NCBI Taxonomy" id="1182543"/>
    <lineage>
        <taxon>Eukaryota</taxon>
        <taxon>Fungi</taxon>
        <taxon>Dikarya</taxon>
        <taxon>Ascomycota</taxon>
        <taxon>Pezizomycotina</taxon>
        <taxon>Eurotiomycetes</taxon>
        <taxon>Chaetothyriomycetidae</taxon>
        <taxon>Chaetothyriales</taxon>
        <taxon>Herpotrichiellaceae</taxon>
        <taxon>Cladophialophora</taxon>
    </lineage>
</organism>
<dbReference type="EMBL" id="AMGX01000004">
    <property type="protein sequence ID" value="EXJ73193.1"/>
    <property type="molecule type" value="Genomic_DNA"/>
</dbReference>
<feature type="transmembrane region" description="Helical" evidence="1">
    <location>
        <begin position="63"/>
        <end position="80"/>
    </location>
</feature>
<accession>W9WZ02</accession>
<sequence length="103" mass="11162">MEKEQVSSRPVPKRPHLTKVNHSPFVQNLILSATLFCNPGLYLAIATLGAGGGRPSSIQMANISNALLYAAFVLAGVIAPTVLSKLGPRYTIIIAIWIPYLYR</sequence>
<evidence type="ECO:0000313" key="2">
    <source>
        <dbReference type="EMBL" id="EXJ73193.1"/>
    </source>
</evidence>
<keyword evidence="1" id="KW-1133">Transmembrane helix</keyword>
<protein>
    <submittedName>
        <fullName evidence="2">Uncharacterized protein</fullName>
    </submittedName>
</protein>
<dbReference type="OrthoDB" id="196103at2759"/>
<dbReference type="HOGENOM" id="CLU_2263477_0_0_1"/>
<name>W9WZ02_9EURO</name>
<comment type="caution">
    <text evidence="2">The sequence shown here is derived from an EMBL/GenBank/DDBJ whole genome shotgun (WGS) entry which is preliminary data.</text>
</comment>
<keyword evidence="1" id="KW-0812">Transmembrane</keyword>
<proteinExistence type="predicted"/>
<evidence type="ECO:0000313" key="3">
    <source>
        <dbReference type="Proteomes" id="UP000019471"/>
    </source>
</evidence>
<keyword evidence="3" id="KW-1185">Reference proteome</keyword>
<reference evidence="2 3" key="1">
    <citation type="submission" date="2013-03" db="EMBL/GenBank/DDBJ databases">
        <title>The Genome Sequence of Cladophialophora psammophila CBS 110553.</title>
        <authorList>
            <consortium name="The Broad Institute Genomics Platform"/>
            <person name="Cuomo C."/>
            <person name="de Hoog S."/>
            <person name="Gorbushina A."/>
            <person name="Walker B."/>
            <person name="Young S.K."/>
            <person name="Zeng Q."/>
            <person name="Gargeya S."/>
            <person name="Fitzgerald M."/>
            <person name="Haas B."/>
            <person name="Abouelleil A."/>
            <person name="Allen A.W."/>
            <person name="Alvarado L."/>
            <person name="Arachchi H.M."/>
            <person name="Berlin A.M."/>
            <person name="Chapman S.B."/>
            <person name="Gainer-Dewar J."/>
            <person name="Goldberg J."/>
            <person name="Griggs A."/>
            <person name="Gujja S."/>
            <person name="Hansen M."/>
            <person name="Howarth C."/>
            <person name="Imamovic A."/>
            <person name="Ireland A."/>
            <person name="Larimer J."/>
            <person name="McCowan C."/>
            <person name="Murphy C."/>
            <person name="Pearson M."/>
            <person name="Poon T.W."/>
            <person name="Priest M."/>
            <person name="Roberts A."/>
            <person name="Saif S."/>
            <person name="Shea T."/>
            <person name="Sisk P."/>
            <person name="Sykes S."/>
            <person name="Wortman J."/>
            <person name="Nusbaum C."/>
            <person name="Birren B."/>
        </authorList>
    </citation>
    <scope>NUCLEOTIDE SEQUENCE [LARGE SCALE GENOMIC DNA]</scope>
    <source>
        <strain evidence="2 3">CBS 110553</strain>
    </source>
</reference>
<keyword evidence="1" id="KW-0472">Membrane</keyword>
<feature type="transmembrane region" description="Helical" evidence="1">
    <location>
        <begin position="29"/>
        <end position="51"/>
    </location>
</feature>